<proteinExistence type="inferred from homology"/>
<evidence type="ECO:0000313" key="7">
    <source>
        <dbReference type="Proteomes" id="UP000541444"/>
    </source>
</evidence>
<dbReference type="InterPro" id="IPR023313">
    <property type="entry name" value="UBQ-conjugating_AS"/>
</dbReference>
<dbReference type="PROSITE" id="PS00183">
    <property type="entry name" value="UBC_1"/>
    <property type="match status" value="1"/>
</dbReference>
<dbReference type="Pfam" id="PF00179">
    <property type="entry name" value="UQ_con"/>
    <property type="match status" value="1"/>
</dbReference>
<evidence type="ECO:0000259" key="5">
    <source>
        <dbReference type="Pfam" id="PF00179"/>
    </source>
</evidence>
<comment type="similarity">
    <text evidence="4">Belongs to the ubiquitin-conjugating enzyme family.</text>
</comment>
<dbReference type="GO" id="GO:0005524">
    <property type="term" value="F:ATP binding"/>
    <property type="evidence" value="ECO:0007669"/>
    <property type="project" value="UniProtKB-UniRule"/>
</dbReference>
<dbReference type="AlphaFoldDB" id="A0A7J7MPT4"/>
<dbReference type="Gene3D" id="3.10.110.10">
    <property type="entry name" value="Ubiquitin Conjugating Enzyme"/>
    <property type="match status" value="1"/>
</dbReference>
<dbReference type="GO" id="GO:0016740">
    <property type="term" value="F:transferase activity"/>
    <property type="evidence" value="ECO:0007669"/>
    <property type="project" value="UniProtKB-KW"/>
</dbReference>
<reference evidence="6 7" key="1">
    <citation type="journal article" date="2020" name="IScience">
        <title>Genome Sequencing of the Endangered Kingdonia uniflora (Circaeasteraceae, Ranunculales) Reveals Potential Mechanisms of Evolutionary Specialization.</title>
        <authorList>
            <person name="Sun Y."/>
            <person name="Deng T."/>
            <person name="Zhang A."/>
            <person name="Moore M.J."/>
            <person name="Landis J.B."/>
            <person name="Lin N."/>
            <person name="Zhang H."/>
            <person name="Zhang X."/>
            <person name="Huang J."/>
            <person name="Zhang X."/>
            <person name="Sun H."/>
            <person name="Wang H."/>
        </authorList>
    </citation>
    <scope>NUCLEOTIDE SEQUENCE [LARGE SCALE GENOMIC DNA]</scope>
    <source>
        <strain evidence="6">TB1705</strain>
        <tissue evidence="6">Leaf</tissue>
    </source>
</reference>
<keyword evidence="7" id="KW-1185">Reference proteome</keyword>
<gene>
    <name evidence="6" type="ORF">GIB67_017361</name>
</gene>
<dbReference type="InterPro" id="IPR016135">
    <property type="entry name" value="UBQ-conjugating_enzyme/RWD"/>
</dbReference>
<protein>
    <recommendedName>
        <fullName evidence="5">UBC core domain-containing protein</fullName>
    </recommendedName>
</protein>
<evidence type="ECO:0000313" key="6">
    <source>
        <dbReference type="EMBL" id="KAF6156827.1"/>
    </source>
</evidence>
<name>A0A7J7MPT4_9MAGN</name>
<evidence type="ECO:0000256" key="1">
    <source>
        <dbReference type="ARBA" id="ARBA00022679"/>
    </source>
</evidence>
<keyword evidence="4" id="KW-0067">ATP-binding</keyword>
<keyword evidence="4" id="KW-0547">Nucleotide-binding</keyword>
<dbReference type="Proteomes" id="UP000541444">
    <property type="component" value="Unassembled WGS sequence"/>
</dbReference>
<dbReference type="EMBL" id="JACGCM010001300">
    <property type="protein sequence ID" value="KAF6156827.1"/>
    <property type="molecule type" value="Genomic_DNA"/>
</dbReference>
<keyword evidence="2 4" id="KW-0833">Ubl conjugation pathway</keyword>
<feature type="active site" description="Glycyl thioester intermediate" evidence="3">
    <location>
        <position position="100"/>
    </location>
</feature>
<accession>A0A7J7MPT4</accession>
<evidence type="ECO:0000256" key="4">
    <source>
        <dbReference type="RuleBase" id="RU362109"/>
    </source>
</evidence>
<keyword evidence="1" id="KW-0808">Transferase</keyword>
<organism evidence="6 7">
    <name type="scientific">Kingdonia uniflora</name>
    <dbReference type="NCBI Taxonomy" id="39325"/>
    <lineage>
        <taxon>Eukaryota</taxon>
        <taxon>Viridiplantae</taxon>
        <taxon>Streptophyta</taxon>
        <taxon>Embryophyta</taxon>
        <taxon>Tracheophyta</taxon>
        <taxon>Spermatophyta</taxon>
        <taxon>Magnoliopsida</taxon>
        <taxon>Ranunculales</taxon>
        <taxon>Circaeasteraceae</taxon>
        <taxon>Kingdonia</taxon>
    </lineage>
</organism>
<dbReference type="InterPro" id="IPR000608">
    <property type="entry name" value="UBC"/>
</dbReference>
<sequence length="151" mass="17525">MMIETKWSMSMFESVELGLEALEKLFCTKAKLTESSMLLSRLLMASKRILKELKDLQKDPPTSCSAVLKCVVYFNLECSFQDSFRMKVFHPNINSNGSICLDILKEQWKYRSSSEDHVSHKDLTRPVRTQWTVLRVVKMMNLCVNDCCMNL</sequence>
<feature type="domain" description="UBC core" evidence="5">
    <location>
        <begin position="83"/>
        <end position="110"/>
    </location>
</feature>
<comment type="caution">
    <text evidence="6">The sequence shown here is derived from an EMBL/GenBank/DDBJ whole genome shotgun (WGS) entry which is preliminary data.</text>
</comment>
<evidence type="ECO:0000256" key="3">
    <source>
        <dbReference type="PROSITE-ProRule" id="PRU10133"/>
    </source>
</evidence>
<dbReference type="SUPFAM" id="SSF54495">
    <property type="entry name" value="UBC-like"/>
    <property type="match status" value="1"/>
</dbReference>
<evidence type="ECO:0000256" key="2">
    <source>
        <dbReference type="ARBA" id="ARBA00022786"/>
    </source>
</evidence>